<dbReference type="InterPro" id="IPR000688">
    <property type="entry name" value="HypA/HybF"/>
</dbReference>
<dbReference type="PIRSF" id="PIRSF004761">
    <property type="entry name" value="Hydrgn_mat_HypA"/>
    <property type="match status" value="1"/>
</dbReference>
<dbReference type="EMBL" id="AGRW01000051">
    <property type="protein sequence ID" value="EIC01278.1"/>
    <property type="molecule type" value="Genomic_DNA"/>
</dbReference>
<dbReference type="STRING" id="907348.TresaDRAFT_0415"/>
<evidence type="ECO:0000313" key="5">
    <source>
        <dbReference type="EMBL" id="EIC01278.1"/>
    </source>
</evidence>
<feature type="binding site" evidence="4">
    <location>
        <position position="2"/>
    </location>
    <ligand>
        <name>Ni(2+)</name>
        <dbReference type="ChEBI" id="CHEBI:49786"/>
    </ligand>
</feature>
<dbReference type="GO" id="GO:0051604">
    <property type="term" value="P:protein maturation"/>
    <property type="evidence" value="ECO:0007669"/>
    <property type="project" value="InterPro"/>
</dbReference>
<dbReference type="RefSeq" id="WP_002705547.1">
    <property type="nucleotide sequence ID" value="NZ_AGRW01000051.1"/>
</dbReference>
<dbReference type="Pfam" id="PF01155">
    <property type="entry name" value="HypA"/>
    <property type="match status" value="1"/>
</dbReference>
<proteinExistence type="inferred from homology"/>
<comment type="similarity">
    <text evidence="4">Belongs to the HypA/HybF family.</text>
</comment>
<dbReference type="Gene3D" id="3.30.2320.80">
    <property type="match status" value="1"/>
</dbReference>
<dbReference type="OrthoDB" id="9800361at2"/>
<dbReference type="PANTHER" id="PTHR34535">
    <property type="entry name" value="HYDROGENASE MATURATION FACTOR HYPA"/>
    <property type="match status" value="1"/>
</dbReference>
<protein>
    <recommendedName>
        <fullName evidence="4">Hydrogenase maturation factor HypA</fullName>
    </recommendedName>
</protein>
<dbReference type="GO" id="GO:0008270">
    <property type="term" value="F:zinc ion binding"/>
    <property type="evidence" value="ECO:0007669"/>
    <property type="project" value="UniProtKB-UniRule"/>
</dbReference>
<feature type="binding site" evidence="4">
    <location>
        <position position="93"/>
    </location>
    <ligand>
        <name>Zn(2+)</name>
        <dbReference type="ChEBI" id="CHEBI:29105"/>
    </ligand>
</feature>
<dbReference type="AlphaFoldDB" id="H7EMJ3"/>
<comment type="caution">
    <text evidence="5">The sequence shown here is derived from an EMBL/GenBank/DDBJ whole genome shotgun (WGS) entry which is preliminary data.</text>
</comment>
<evidence type="ECO:0000313" key="6">
    <source>
        <dbReference type="Proteomes" id="UP000003571"/>
    </source>
</evidence>
<evidence type="ECO:0000256" key="4">
    <source>
        <dbReference type="HAMAP-Rule" id="MF_00213"/>
    </source>
</evidence>
<accession>H7EMJ3</accession>
<keyword evidence="2 4" id="KW-0479">Metal-binding</keyword>
<feature type="binding site" evidence="4">
    <location>
        <position position="74"/>
    </location>
    <ligand>
        <name>Zn(2+)</name>
        <dbReference type="ChEBI" id="CHEBI:29105"/>
    </ligand>
</feature>
<reference evidence="5 6" key="1">
    <citation type="submission" date="2011-09" db="EMBL/GenBank/DDBJ databases">
        <title>The draft genome of Treponema saccharophilum DSM 2985.</title>
        <authorList>
            <consortium name="US DOE Joint Genome Institute (JGI-PGF)"/>
            <person name="Lucas S."/>
            <person name="Copeland A."/>
            <person name="Lapidus A."/>
            <person name="Glavina del Rio T."/>
            <person name="Dalin E."/>
            <person name="Tice H."/>
            <person name="Bruce D."/>
            <person name="Goodwin L."/>
            <person name="Pitluck S."/>
            <person name="Peters L."/>
            <person name="Kyrpides N."/>
            <person name="Mavromatis K."/>
            <person name="Ivanova N."/>
            <person name="Markowitz V."/>
            <person name="Cheng J.-F."/>
            <person name="Hugenholtz P."/>
            <person name="Woyke T."/>
            <person name="Wu D."/>
            <person name="Gronow S."/>
            <person name="Wellnitz S."/>
            <person name="Brambilla E."/>
            <person name="Klenk H.-P."/>
            <person name="Eisen J.A."/>
        </authorList>
    </citation>
    <scope>NUCLEOTIDE SEQUENCE [LARGE SCALE GENOMIC DNA]</scope>
    <source>
        <strain evidence="5 6">DSM 2985</strain>
    </source>
</reference>
<comment type="function">
    <text evidence="4">Involved in the maturation of [NiFe] hydrogenases. Required for nickel insertion into the metal center of the hydrogenase.</text>
</comment>
<evidence type="ECO:0000256" key="3">
    <source>
        <dbReference type="ARBA" id="ARBA00022833"/>
    </source>
</evidence>
<gene>
    <name evidence="4" type="primary">hypA</name>
    <name evidence="5" type="ORF">TresaDRAFT_0415</name>
</gene>
<organism evidence="5 6">
    <name type="scientific">Treponema saccharophilum DSM 2985</name>
    <dbReference type="NCBI Taxonomy" id="907348"/>
    <lineage>
        <taxon>Bacteria</taxon>
        <taxon>Pseudomonadati</taxon>
        <taxon>Spirochaetota</taxon>
        <taxon>Spirochaetia</taxon>
        <taxon>Spirochaetales</taxon>
        <taxon>Treponemataceae</taxon>
        <taxon>Treponema</taxon>
    </lineage>
</organism>
<sequence>MHELGIVFHVIKRLENLAEENKLSEIQSVTLEIGEVSGVVPEYLQDCWKWAVKKTEIMQNSELKIEPIEAVTICNDCKKTYRTVEFGKTCPNCKSDNTVLQVGNEMNIKQIEAC</sequence>
<dbReference type="eggNOG" id="COG0375">
    <property type="taxonomic scope" value="Bacteria"/>
</dbReference>
<keyword evidence="3 4" id="KW-0862">Zinc</keyword>
<dbReference type="Proteomes" id="UP000003571">
    <property type="component" value="Unassembled WGS sequence"/>
</dbReference>
<name>H7EMJ3_9SPIR</name>
<dbReference type="GO" id="GO:0016151">
    <property type="term" value="F:nickel cation binding"/>
    <property type="evidence" value="ECO:0007669"/>
    <property type="project" value="UniProtKB-UniRule"/>
</dbReference>
<evidence type="ECO:0000256" key="1">
    <source>
        <dbReference type="ARBA" id="ARBA00022596"/>
    </source>
</evidence>
<keyword evidence="1 4" id="KW-0533">Nickel</keyword>
<feature type="binding site" evidence="4">
    <location>
        <position position="77"/>
    </location>
    <ligand>
        <name>Zn(2+)</name>
        <dbReference type="ChEBI" id="CHEBI:29105"/>
    </ligand>
</feature>
<dbReference type="PATRIC" id="fig|907348.3.peg.2168"/>
<keyword evidence="6" id="KW-1185">Reference proteome</keyword>
<dbReference type="HAMAP" id="MF_00213">
    <property type="entry name" value="HypA_HybF"/>
    <property type="match status" value="1"/>
</dbReference>
<feature type="binding site" evidence="4">
    <location>
        <position position="90"/>
    </location>
    <ligand>
        <name>Zn(2+)</name>
        <dbReference type="ChEBI" id="CHEBI:29105"/>
    </ligand>
</feature>
<dbReference type="PANTHER" id="PTHR34535:SF3">
    <property type="entry name" value="HYDROGENASE MATURATION FACTOR HYPA"/>
    <property type="match status" value="1"/>
</dbReference>
<evidence type="ECO:0000256" key="2">
    <source>
        <dbReference type="ARBA" id="ARBA00022723"/>
    </source>
</evidence>